<evidence type="ECO:0000313" key="6">
    <source>
        <dbReference type="RefSeq" id="XP_035682784.1"/>
    </source>
</evidence>
<evidence type="ECO:0000259" key="4">
    <source>
        <dbReference type="Pfam" id="PF00135"/>
    </source>
</evidence>
<keyword evidence="5" id="KW-1185">Reference proteome</keyword>
<comment type="similarity">
    <text evidence="1 3">Belongs to the type-B carboxylesterase/lipase family.</text>
</comment>
<keyword evidence="3" id="KW-0732">Signal</keyword>
<dbReference type="InterPro" id="IPR029058">
    <property type="entry name" value="AB_hydrolase_fold"/>
</dbReference>
<dbReference type="OMA" id="QPREPWN"/>
<dbReference type="KEGG" id="bfo:118420178"/>
<dbReference type="SUPFAM" id="SSF53474">
    <property type="entry name" value="alpha/beta-Hydrolases"/>
    <property type="match status" value="1"/>
</dbReference>
<sequence>MYRLFAPVVLLSIVRAAAAQDGDARGHSPTVSTLSGQVQGTVRSAPAISNKPVFTFLGIPFATPPVGDLRFRPPEPVAPWEGVMDATEFGPNCPQDLALVRSLYDFIPLVVPSDIVSEDCLVLNVMTTSLNSSAALPVMVWIHGGGLQSGTGSRYNFTALAAYQDVVVVTLHYRLGALGFLSTGDDNAPGNYGLLDQVEALRWIKSNIRSFGGDPDCVTIFGESAGGQSVSYLVLSPLANGLFHRAISQSGTALGQNTPTTTKSLAAATVQAEEVGCGNLHDVKAMMSCLRQKPFQDIVDSVPGVARKLGVKPFPPVVDKHFLQDPPMVVLHKGQFSKVPYLLGVNNHEFGYLLPSILLPGFGNGIPQDALAAIVKNLLLLIAQADIDDEMVASVLEEYQDPDTEADPMAVQMMLTHILSDSVWLLPTVVVANNHAAQCAHVYLYENQHRPAAIAKPAWVGSDHGDDLFMVTGMPYLGEDGPTYPSKPLFFSEEDKQFSLDMMAYWANFARTGNPSDFTGSPSVRPNLTVWPSYTPDNPAYLKLAVTSSAEVGLKDNHVRFWYDILHNQPPFEVPKDITGKDEL</sequence>
<dbReference type="InterPro" id="IPR002018">
    <property type="entry name" value="CarbesteraseB"/>
</dbReference>
<gene>
    <name evidence="6" type="primary">LOC118420178</name>
</gene>
<dbReference type="Pfam" id="PF00135">
    <property type="entry name" value="COesterase"/>
    <property type="match status" value="1"/>
</dbReference>
<reference evidence="6" key="2">
    <citation type="submission" date="2025-08" db="UniProtKB">
        <authorList>
            <consortium name="RefSeq"/>
        </authorList>
    </citation>
    <scope>IDENTIFICATION</scope>
    <source>
        <strain evidence="6">S238N-H82</strain>
        <tissue evidence="6">Testes</tissue>
    </source>
</reference>
<dbReference type="Gene3D" id="3.40.50.1820">
    <property type="entry name" value="alpha/beta hydrolase"/>
    <property type="match status" value="1"/>
</dbReference>
<feature type="chain" id="PRO_5039961495" description="Carboxylic ester hydrolase" evidence="3">
    <location>
        <begin position="20"/>
        <end position="584"/>
    </location>
</feature>
<evidence type="ECO:0000313" key="5">
    <source>
        <dbReference type="Proteomes" id="UP000001554"/>
    </source>
</evidence>
<dbReference type="AlphaFoldDB" id="A0A9J7LIN6"/>
<dbReference type="OrthoDB" id="3200163at2759"/>
<dbReference type="PANTHER" id="PTHR11559">
    <property type="entry name" value="CARBOXYLESTERASE"/>
    <property type="match status" value="1"/>
</dbReference>
<evidence type="ECO:0000256" key="3">
    <source>
        <dbReference type="RuleBase" id="RU361235"/>
    </source>
</evidence>
<name>A0A9J7LIN6_BRAFL</name>
<dbReference type="Proteomes" id="UP000001554">
    <property type="component" value="Chromosome 7"/>
</dbReference>
<dbReference type="GO" id="GO:0016787">
    <property type="term" value="F:hydrolase activity"/>
    <property type="evidence" value="ECO:0007669"/>
    <property type="project" value="UniProtKB-KW"/>
</dbReference>
<dbReference type="InterPro" id="IPR050309">
    <property type="entry name" value="Type-B_Carboxylest/Lipase"/>
</dbReference>
<dbReference type="EC" id="3.1.1.-" evidence="3"/>
<evidence type="ECO:0000256" key="2">
    <source>
        <dbReference type="ARBA" id="ARBA00022801"/>
    </source>
</evidence>
<feature type="domain" description="Carboxylesterase type B" evidence="4">
    <location>
        <begin position="28"/>
        <end position="562"/>
    </location>
</feature>
<protein>
    <recommendedName>
        <fullName evidence="3">Carboxylic ester hydrolase</fullName>
        <ecNumber evidence="3">3.1.1.-</ecNumber>
    </recommendedName>
</protein>
<keyword evidence="2 3" id="KW-0378">Hydrolase</keyword>
<evidence type="ECO:0000256" key="1">
    <source>
        <dbReference type="ARBA" id="ARBA00005964"/>
    </source>
</evidence>
<organism evidence="5 6">
    <name type="scientific">Branchiostoma floridae</name>
    <name type="common">Florida lancelet</name>
    <name type="synonym">Amphioxus</name>
    <dbReference type="NCBI Taxonomy" id="7739"/>
    <lineage>
        <taxon>Eukaryota</taxon>
        <taxon>Metazoa</taxon>
        <taxon>Chordata</taxon>
        <taxon>Cephalochordata</taxon>
        <taxon>Leptocardii</taxon>
        <taxon>Amphioxiformes</taxon>
        <taxon>Branchiostomatidae</taxon>
        <taxon>Branchiostoma</taxon>
    </lineage>
</organism>
<dbReference type="RefSeq" id="XP_035682784.1">
    <property type="nucleotide sequence ID" value="XM_035826891.1"/>
</dbReference>
<dbReference type="CDD" id="cd00312">
    <property type="entry name" value="Esterase_lipase"/>
    <property type="match status" value="1"/>
</dbReference>
<dbReference type="FunFam" id="3.40.50.1820:FF:000128">
    <property type="entry name" value="Carboxylic ester hydrolase"/>
    <property type="match status" value="1"/>
</dbReference>
<dbReference type="PROSITE" id="PS00122">
    <property type="entry name" value="CARBOXYLESTERASE_B_1"/>
    <property type="match status" value="1"/>
</dbReference>
<reference evidence="5" key="1">
    <citation type="journal article" date="2020" name="Nat. Ecol. Evol.">
        <title>Deeply conserved synteny resolves early events in vertebrate evolution.</title>
        <authorList>
            <person name="Simakov O."/>
            <person name="Marletaz F."/>
            <person name="Yue J.X."/>
            <person name="O'Connell B."/>
            <person name="Jenkins J."/>
            <person name="Brandt A."/>
            <person name="Calef R."/>
            <person name="Tung C.H."/>
            <person name="Huang T.K."/>
            <person name="Schmutz J."/>
            <person name="Satoh N."/>
            <person name="Yu J.K."/>
            <person name="Putnam N.H."/>
            <person name="Green R.E."/>
            <person name="Rokhsar D.S."/>
        </authorList>
    </citation>
    <scope>NUCLEOTIDE SEQUENCE [LARGE SCALE GENOMIC DNA]</scope>
    <source>
        <strain evidence="5">S238N-H82</strain>
    </source>
</reference>
<proteinExistence type="inferred from homology"/>
<dbReference type="InterPro" id="IPR019826">
    <property type="entry name" value="Carboxylesterase_B_AS"/>
</dbReference>
<dbReference type="GeneID" id="118420178"/>
<feature type="signal peptide" evidence="3">
    <location>
        <begin position="1"/>
        <end position="19"/>
    </location>
</feature>
<accession>A0A9J7LIN6</accession>